<dbReference type="EMBL" id="CASHSV030000206">
    <property type="protein sequence ID" value="CAJ2655291.1"/>
    <property type="molecule type" value="Genomic_DNA"/>
</dbReference>
<organism evidence="1 2">
    <name type="scientific">Trifolium pratense</name>
    <name type="common">Red clover</name>
    <dbReference type="NCBI Taxonomy" id="57577"/>
    <lineage>
        <taxon>Eukaryota</taxon>
        <taxon>Viridiplantae</taxon>
        <taxon>Streptophyta</taxon>
        <taxon>Embryophyta</taxon>
        <taxon>Tracheophyta</taxon>
        <taxon>Spermatophyta</taxon>
        <taxon>Magnoliopsida</taxon>
        <taxon>eudicotyledons</taxon>
        <taxon>Gunneridae</taxon>
        <taxon>Pentapetalae</taxon>
        <taxon>rosids</taxon>
        <taxon>fabids</taxon>
        <taxon>Fabales</taxon>
        <taxon>Fabaceae</taxon>
        <taxon>Papilionoideae</taxon>
        <taxon>50 kb inversion clade</taxon>
        <taxon>NPAAA clade</taxon>
        <taxon>Hologalegina</taxon>
        <taxon>IRL clade</taxon>
        <taxon>Trifolieae</taxon>
        <taxon>Trifolium</taxon>
    </lineage>
</organism>
<dbReference type="Proteomes" id="UP001177021">
    <property type="component" value="Unassembled WGS sequence"/>
</dbReference>
<name>A0ACB0KG64_TRIPR</name>
<evidence type="ECO:0000313" key="1">
    <source>
        <dbReference type="EMBL" id="CAJ2655291.1"/>
    </source>
</evidence>
<comment type="caution">
    <text evidence="1">The sequence shown here is derived from an EMBL/GenBank/DDBJ whole genome shotgun (WGS) entry which is preliminary data.</text>
</comment>
<accession>A0ACB0KG64</accession>
<reference evidence="1" key="1">
    <citation type="submission" date="2023-10" db="EMBL/GenBank/DDBJ databases">
        <authorList>
            <person name="Rodriguez Cubillos JULIANA M."/>
            <person name="De Vega J."/>
        </authorList>
    </citation>
    <scope>NUCLEOTIDE SEQUENCE</scope>
</reference>
<proteinExistence type="predicted"/>
<keyword evidence="2" id="KW-1185">Reference proteome</keyword>
<sequence length="87" mass="10430">MLRCDDNSKMKLALDARSLGRRILGRLSLCFMTWWMKILSLTWRLVKVYEDDTAMKCFGWVKQLQSRIINLLNADMNDYKRAKQWVK</sequence>
<gene>
    <name evidence="1" type="ORF">MILVUS5_LOCUS22256</name>
</gene>
<evidence type="ECO:0000313" key="2">
    <source>
        <dbReference type="Proteomes" id="UP001177021"/>
    </source>
</evidence>
<protein>
    <submittedName>
        <fullName evidence="1">Uncharacterized protein</fullName>
    </submittedName>
</protein>